<feature type="binding site" evidence="5">
    <location>
        <begin position="12"/>
        <end position="17"/>
    </location>
    <ligand>
        <name>ATP</name>
        <dbReference type="ChEBI" id="CHEBI:30616"/>
    </ligand>
</feature>
<dbReference type="PROSITE" id="PS51710">
    <property type="entry name" value="G_OBG"/>
    <property type="match status" value="1"/>
</dbReference>
<dbReference type="Gene3D" id="3.10.20.30">
    <property type="match status" value="1"/>
</dbReference>
<accession>A0A1F4RBK8</accession>
<name>A0A1F4RBK8_UNCSA</name>
<dbReference type="InterPro" id="IPR012675">
    <property type="entry name" value="Beta-grasp_dom_sf"/>
</dbReference>
<evidence type="ECO:0000259" key="6">
    <source>
        <dbReference type="PROSITE" id="PS51710"/>
    </source>
</evidence>
<dbReference type="Pfam" id="PF01926">
    <property type="entry name" value="MMR_HSR1"/>
    <property type="match status" value="1"/>
</dbReference>
<dbReference type="FunFam" id="1.10.150.300:FF:000001">
    <property type="entry name" value="Ribosome-binding ATPase YchF"/>
    <property type="match status" value="1"/>
</dbReference>
<dbReference type="SUPFAM" id="SSF52540">
    <property type="entry name" value="P-loop containing nucleoside triphosphate hydrolases"/>
    <property type="match status" value="1"/>
</dbReference>
<dbReference type="InterPro" id="IPR004396">
    <property type="entry name" value="ATPase_YchF/OLA1"/>
</dbReference>
<dbReference type="GO" id="GO:0046872">
    <property type="term" value="F:metal ion binding"/>
    <property type="evidence" value="ECO:0007669"/>
    <property type="project" value="UniProtKB-KW"/>
</dbReference>
<dbReference type="PANTHER" id="PTHR23305:SF18">
    <property type="entry name" value="OBG-TYPE G DOMAIN-CONTAINING PROTEIN"/>
    <property type="match status" value="1"/>
</dbReference>
<comment type="caution">
    <text evidence="7">The sequence shown here is derived from an EMBL/GenBank/DDBJ whole genome shotgun (WGS) entry which is preliminary data.</text>
</comment>
<dbReference type="FunFam" id="3.10.20.30:FF:000001">
    <property type="entry name" value="Ribosome-binding ATPase YchF"/>
    <property type="match status" value="1"/>
</dbReference>
<evidence type="ECO:0000256" key="1">
    <source>
        <dbReference type="ARBA" id="ARBA00022723"/>
    </source>
</evidence>
<evidence type="ECO:0000256" key="4">
    <source>
        <dbReference type="ARBA" id="ARBA00022842"/>
    </source>
</evidence>
<dbReference type="PRINTS" id="PR00326">
    <property type="entry name" value="GTP1OBG"/>
</dbReference>
<dbReference type="GO" id="GO:0016887">
    <property type="term" value="F:ATP hydrolysis activity"/>
    <property type="evidence" value="ECO:0007669"/>
    <property type="project" value="UniProtKB-UniRule"/>
</dbReference>
<organism evidence="7 8">
    <name type="scientific">candidate division WOR-1 bacterium RIFCSPLOWO2_02_FULL_46_20</name>
    <dbReference type="NCBI Taxonomy" id="1802567"/>
    <lineage>
        <taxon>Bacteria</taxon>
        <taxon>Bacillati</taxon>
        <taxon>Saganbacteria</taxon>
    </lineage>
</organism>
<dbReference type="HAMAP" id="MF_00944">
    <property type="entry name" value="YchF_OLA1_ATPase"/>
    <property type="match status" value="1"/>
</dbReference>
<dbReference type="InterPro" id="IPR041706">
    <property type="entry name" value="YchF_N"/>
</dbReference>
<dbReference type="SUPFAM" id="SSF81271">
    <property type="entry name" value="TGS-like"/>
    <property type="match status" value="1"/>
</dbReference>
<gene>
    <name evidence="5" type="primary">ychF</name>
    <name evidence="7" type="ORF">A3H38_06175</name>
</gene>
<keyword evidence="4" id="KW-0460">Magnesium</keyword>
<feature type="domain" description="OBG-type G" evidence="6">
    <location>
        <begin position="3"/>
        <end position="248"/>
    </location>
</feature>
<dbReference type="Pfam" id="PF06071">
    <property type="entry name" value="YchF-GTPase_C"/>
    <property type="match status" value="1"/>
</dbReference>
<keyword evidence="3 5" id="KW-0067">ATP-binding</keyword>
<dbReference type="GO" id="GO:0043023">
    <property type="term" value="F:ribosomal large subunit binding"/>
    <property type="evidence" value="ECO:0007669"/>
    <property type="project" value="UniProtKB-UniRule"/>
</dbReference>
<dbReference type="GO" id="GO:0005737">
    <property type="term" value="C:cytoplasm"/>
    <property type="evidence" value="ECO:0007669"/>
    <property type="project" value="TreeGrafter"/>
</dbReference>
<evidence type="ECO:0000256" key="5">
    <source>
        <dbReference type="HAMAP-Rule" id="MF_00944"/>
    </source>
</evidence>
<dbReference type="EMBL" id="METP01000040">
    <property type="protein sequence ID" value="OGC05548.1"/>
    <property type="molecule type" value="Genomic_DNA"/>
</dbReference>
<evidence type="ECO:0000256" key="3">
    <source>
        <dbReference type="ARBA" id="ARBA00022840"/>
    </source>
</evidence>
<dbReference type="GO" id="GO:0005524">
    <property type="term" value="F:ATP binding"/>
    <property type="evidence" value="ECO:0007669"/>
    <property type="project" value="UniProtKB-UniRule"/>
</dbReference>
<dbReference type="PANTHER" id="PTHR23305">
    <property type="entry name" value="OBG GTPASE FAMILY"/>
    <property type="match status" value="1"/>
</dbReference>
<dbReference type="InterPro" id="IPR012676">
    <property type="entry name" value="TGS-like"/>
</dbReference>
<dbReference type="GO" id="GO:0005525">
    <property type="term" value="F:GTP binding"/>
    <property type="evidence" value="ECO:0007669"/>
    <property type="project" value="InterPro"/>
</dbReference>
<dbReference type="InterPro" id="IPR027417">
    <property type="entry name" value="P-loop_NTPase"/>
</dbReference>
<proteinExistence type="inferred from homology"/>
<sequence>MGFTLGIIGLPNVGKSTLFNVLSKAKAEVSNYPFCTIKPNIGVVEVPDERLRQIQKIAGSAKAIPTVIEFYDIAGLVKGAHRGEGLGNQFLSHIREVNAIIHVVRCFQSQEIAHVSGEIDPAKDIETINIELILADLSTIDKYLGEVRIKARAGEKKFLKEAEILQRLRDALDQGRPARTVNLAINEKDFIKNLPLLTLKPVLFVANVDESGNKEQLQKIKGGELISICAKLEAEIAELSPDDAQDYREELGIRDRGLGKLIKASYELLDLITFFTANKKECRAWTVTPGTPLSRAAGKVHSDMERGFIAADVIHYNNLIEAGSYAKAREGGVLHTEGKGYLVQDGDLILVKFVV</sequence>
<dbReference type="Proteomes" id="UP000176938">
    <property type="component" value="Unassembled WGS sequence"/>
</dbReference>
<evidence type="ECO:0000313" key="8">
    <source>
        <dbReference type="Proteomes" id="UP000176938"/>
    </source>
</evidence>
<reference evidence="7 8" key="1">
    <citation type="journal article" date="2016" name="Nat. Commun.">
        <title>Thousands of microbial genomes shed light on interconnected biogeochemical processes in an aquifer system.</title>
        <authorList>
            <person name="Anantharaman K."/>
            <person name="Brown C.T."/>
            <person name="Hug L.A."/>
            <person name="Sharon I."/>
            <person name="Castelle C.J."/>
            <person name="Probst A.J."/>
            <person name="Thomas B.C."/>
            <person name="Singh A."/>
            <person name="Wilkins M.J."/>
            <person name="Karaoz U."/>
            <person name="Brodie E.L."/>
            <person name="Williams K.H."/>
            <person name="Hubbard S.S."/>
            <person name="Banfield J.F."/>
        </authorList>
    </citation>
    <scope>NUCLEOTIDE SEQUENCE [LARGE SCALE GENOMIC DNA]</scope>
</reference>
<dbReference type="Gene3D" id="1.10.150.300">
    <property type="entry name" value="TGS-like domain"/>
    <property type="match status" value="1"/>
</dbReference>
<protein>
    <recommendedName>
        <fullName evidence="5">Ribosome-binding ATPase YchF</fullName>
    </recommendedName>
</protein>
<evidence type="ECO:0000313" key="7">
    <source>
        <dbReference type="EMBL" id="OGC05548.1"/>
    </source>
</evidence>
<dbReference type="Gene3D" id="3.40.50.300">
    <property type="entry name" value="P-loop containing nucleotide triphosphate hydrolases"/>
    <property type="match status" value="1"/>
</dbReference>
<dbReference type="NCBIfam" id="TIGR00092">
    <property type="entry name" value="redox-regulated ATPase YchF"/>
    <property type="match status" value="1"/>
</dbReference>
<dbReference type="InterPro" id="IPR006073">
    <property type="entry name" value="GTP-bd"/>
</dbReference>
<dbReference type="CDD" id="cd01900">
    <property type="entry name" value="YchF"/>
    <property type="match status" value="1"/>
</dbReference>
<keyword evidence="2 5" id="KW-0547">Nucleotide-binding</keyword>
<comment type="similarity">
    <text evidence="5">Belongs to the TRAFAC class OBG-HflX-like GTPase superfamily. OBG GTPase family. YchF/OLA1 subfamily.</text>
</comment>
<dbReference type="InterPro" id="IPR031167">
    <property type="entry name" value="G_OBG"/>
</dbReference>
<dbReference type="AlphaFoldDB" id="A0A1F4RBK8"/>
<dbReference type="InterPro" id="IPR013029">
    <property type="entry name" value="YchF_C"/>
</dbReference>
<dbReference type="PIRSF" id="PIRSF006641">
    <property type="entry name" value="CHP00092"/>
    <property type="match status" value="1"/>
</dbReference>
<keyword evidence="1" id="KW-0479">Metal-binding</keyword>
<dbReference type="InterPro" id="IPR023192">
    <property type="entry name" value="TGS-like_dom_sf"/>
</dbReference>
<evidence type="ECO:0000256" key="2">
    <source>
        <dbReference type="ARBA" id="ARBA00022741"/>
    </source>
</evidence>
<comment type="function">
    <text evidence="5">ATPase that binds to both the 70S ribosome and the 50S ribosomal subunit in a nucleotide-independent manner.</text>
</comment>